<organism evidence="2 3">
    <name type="scientific">Waterburya agarophytonicola KI4</name>
    <dbReference type="NCBI Taxonomy" id="2874699"/>
    <lineage>
        <taxon>Bacteria</taxon>
        <taxon>Bacillati</taxon>
        <taxon>Cyanobacteriota</taxon>
        <taxon>Cyanophyceae</taxon>
        <taxon>Pleurocapsales</taxon>
        <taxon>Hyellaceae</taxon>
        <taxon>Waterburya</taxon>
        <taxon>Waterburya agarophytonicola</taxon>
    </lineage>
</organism>
<dbReference type="PANTHER" id="PTHR33471">
    <property type="entry name" value="ATP-DEPENDENT ZINC METALLOPROTEASE-RELATED"/>
    <property type="match status" value="1"/>
</dbReference>
<evidence type="ECO:0000256" key="1">
    <source>
        <dbReference type="SAM" id="Phobius"/>
    </source>
</evidence>
<keyword evidence="1" id="KW-0472">Membrane</keyword>
<dbReference type="Gene3D" id="1.20.58.760">
    <property type="entry name" value="Peptidase M41"/>
    <property type="match status" value="1"/>
</dbReference>
<dbReference type="PANTHER" id="PTHR33471:SF7">
    <property type="entry name" value="ATP-DEPENDENT ZINC METALLOPROTEASE-RELATED"/>
    <property type="match status" value="1"/>
</dbReference>
<dbReference type="GO" id="GO:0004176">
    <property type="term" value="F:ATP-dependent peptidase activity"/>
    <property type="evidence" value="ECO:0007669"/>
    <property type="project" value="InterPro"/>
</dbReference>
<dbReference type="EMBL" id="JADWDC010000010">
    <property type="protein sequence ID" value="MCC0176511.1"/>
    <property type="molecule type" value="Genomic_DNA"/>
</dbReference>
<accession>A0A964BPN8</accession>
<name>A0A964BPN8_9CYAN</name>
<dbReference type="InterPro" id="IPR037219">
    <property type="entry name" value="Peptidase_M41-like"/>
</dbReference>
<keyword evidence="2" id="KW-0378">Hydrolase</keyword>
<evidence type="ECO:0000313" key="2">
    <source>
        <dbReference type="EMBL" id="MCC0176511.1"/>
    </source>
</evidence>
<reference evidence="2" key="1">
    <citation type="journal article" date="2021" name="Antonie Van Leeuwenhoek">
        <title>Draft genome and description of Waterburya agarophytonicola gen. nov. sp. nov. (Pleurocapsales, Cyanobacteria): a seaweed symbiont.</title>
        <authorList>
            <person name="Bonthond G."/>
            <person name="Shalygin S."/>
            <person name="Bayer T."/>
            <person name="Weinberger F."/>
        </authorList>
    </citation>
    <scope>NUCLEOTIDE SEQUENCE</scope>
    <source>
        <strain evidence="2">KI4</strain>
    </source>
</reference>
<dbReference type="SUPFAM" id="SSF140990">
    <property type="entry name" value="FtsH protease domain-like"/>
    <property type="match status" value="1"/>
</dbReference>
<comment type="caution">
    <text evidence="2">The sequence shown here is derived from an EMBL/GenBank/DDBJ whole genome shotgun (WGS) entry which is preliminary data.</text>
</comment>
<dbReference type="GO" id="GO:0004222">
    <property type="term" value="F:metalloendopeptidase activity"/>
    <property type="evidence" value="ECO:0007669"/>
    <property type="project" value="InterPro"/>
</dbReference>
<proteinExistence type="predicted"/>
<keyword evidence="2" id="KW-0645">Protease</keyword>
<protein>
    <submittedName>
        <fullName evidence="2">ATP-dependent Zn protease</fullName>
    </submittedName>
</protein>
<keyword evidence="1" id="KW-1133">Transmembrane helix</keyword>
<gene>
    <name evidence="2" type="ORF">I4641_05900</name>
</gene>
<dbReference type="RefSeq" id="WP_229639549.1">
    <property type="nucleotide sequence ID" value="NZ_JADWDC010000010.1"/>
</dbReference>
<keyword evidence="1" id="KW-0812">Transmembrane</keyword>
<feature type="transmembrane region" description="Helical" evidence="1">
    <location>
        <begin position="32"/>
        <end position="51"/>
    </location>
</feature>
<feature type="transmembrane region" description="Helical" evidence="1">
    <location>
        <begin position="7"/>
        <end position="26"/>
    </location>
</feature>
<sequence length="234" mass="25906">MPQTALNLIAIGIFLMTMTSLLGPIFNIPPVVPAALTFGILSLATADTLSWNSRGVSLLLDLFASREQRQRIISHEAGHFLTAYFLGIPITGYTLTAWEMIKQGRLGLGGVAFESATLTNKPFNIQEMRLTLDRFCTVWMAGVAAEKMVYGDSQGGAEDREQLRQALNMAGLPEVGYGQKERWAQLQATNLLTRHQQSYEALVEAMKQRSSVEDCYAVIQQHCDADSYQLTIDN</sequence>
<dbReference type="GO" id="GO:0005524">
    <property type="term" value="F:ATP binding"/>
    <property type="evidence" value="ECO:0007669"/>
    <property type="project" value="InterPro"/>
</dbReference>
<dbReference type="AlphaFoldDB" id="A0A964BPN8"/>
<evidence type="ECO:0000313" key="3">
    <source>
        <dbReference type="Proteomes" id="UP000729733"/>
    </source>
</evidence>
<keyword evidence="3" id="KW-1185">Reference proteome</keyword>
<dbReference type="GO" id="GO:0006508">
    <property type="term" value="P:proteolysis"/>
    <property type="evidence" value="ECO:0007669"/>
    <property type="project" value="UniProtKB-KW"/>
</dbReference>
<dbReference type="Proteomes" id="UP000729733">
    <property type="component" value="Unassembled WGS sequence"/>
</dbReference>